<accession>A0A316GD15</accession>
<dbReference type="InterPro" id="IPR036568">
    <property type="entry name" value="GGCT-like_sf"/>
</dbReference>
<gene>
    <name evidence="3" type="ORF">C8D95_101406</name>
</gene>
<dbReference type="OrthoDB" id="9795692at2"/>
<name>A0A316GD15_9RHOB</name>
<dbReference type="GO" id="GO:0006751">
    <property type="term" value="P:glutathione catabolic process"/>
    <property type="evidence" value="ECO:0007669"/>
    <property type="project" value="InterPro"/>
</dbReference>
<dbReference type="PANTHER" id="PTHR12192">
    <property type="entry name" value="CATION TRANSPORT PROTEIN CHAC-RELATED"/>
    <property type="match status" value="1"/>
</dbReference>
<proteinExistence type="predicted"/>
<dbReference type="GO" id="GO:0005737">
    <property type="term" value="C:cytoplasm"/>
    <property type="evidence" value="ECO:0007669"/>
    <property type="project" value="TreeGrafter"/>
</dbReference>
<dbReference type="Proteomes" id="UP000245390">
    <property type="component" value="Unassembled WGS sequence"/>
</dbReference>
<dbReference type="Pfam" id="PF04752">
    <property type="entry name" value="ChaC"/>
    <property type="match status" value="1"/>
</dbReference>
<dbReference type="Gene3D" id="3.10.490.10">
    <property type="entry name" value="Gamma-glutamyl cyclotransferase-like"/>
    <property type="match status" value="1"/>
</dbReference>
<dbReference type="KEGG" id="salo:EF888_03470"/>
<evidence type="ECO:0000256" key="1">
    <source>
        <dbReference type="ARBA" id="ARBA00012344"/>
    </source>
</evidence>
<dbReference type="InterPro" id="IPR013024">
    <property type="entry name" value="GGCT-like"/>
</dbReference>
<organism evidence="3 4">
    <name type="scientific">Silicimonas algicola</name>
    <dbReference type="NCBI Taxonomy" id="1826607"/>
    <lineage>
        <taxon>Bacteria</taxon>
        <taxon>Pseudomonadati</taxon>
        <taxon>Pseudomonadota</taxon>
        <taxon>Alphaproteobacteria</taxon>
        <taxon>Rhodobacterales</taxon>
        <taxon>Paracoccaceae</taxon>
    </lineage>
</organism>
<dbReference type="PANTHER" id="PTHR12192:SF2">
    <property type="entry name" value="GLUTATHIONE-SPECIFIC GAMMA-GLUTAMYLCYCLOTRANSFERASE 2"/>
    <property type="match status" value="1"/>
</dbReference>
<evidence type="ECO:0000313" key="3">
    <source>
        <dbReference type="EMBL" id="PWK58592.1"/>
    </source>
</evidence>
<dbReference type="SUPFAM" id="SSF110857">
    <property type="entry name" value="Gamma-glutamyl cyclotransferase-like"/>
    <property type="match status" value="1"/>
</dbReference>
<dbReference type="InterPro" id="IPR006840">
    <property type="entry name" value="ChaC"/>
</dbReference>
<dbReference type="RefSeq" id="WP_109757467.1">
    <property type="nucleotide sequence ID" value="NZ_CP034588.1"/>
</dbReference>
<dbReference type="AlphaFoldDB" id="A0A316GD15"/>
<reference evidence="3 4" key="1">
    <citation type="submission" date="2018-05" db="EMBL/GenBank/DDBJ databases">
        <title>Genomic Encyclopedia of Type Strains, Phase IV (KMG-IV): sequencing the most valuable type-strain genomes for metagenomic binning, comparative biology and taxonomic classification.</title>
        <authorList>
            <person name="Goeker M."/>
        </authorList>
    </citation>
    <scope>NUCLEOTIDE SEQUENCE [LARGE SCALE GENOMIC DNA]</scope>
    <source>
        <strain evidence="3 4">DSM 103371</strain>
    </source>
</reference>
<dbReference type="EMBL" id="QGGV01000001">
    <property type="protein sequence ID" value="PWK58592.1"/>
    <property type="molecule type" value="Genomic_DNA"/>
</dbReference>
<dbReference type="GO" id="GO:0061928">
    <property type="term" value="F:glutathione specific gamma-glutamylcyclotransferase activity"/>
    <property type="evidence" value="ECO:0007669"/>
    <property type="project" value="UniProtKB-EC"/>
</dbReference>
<protein>
    <recommendedName>
        <fullName evidence="1">glutathione-specific gamma-glutamylcyclotransferase</fullName>
        <ecNumber evidence="1">4.3.2.7</ecNumber>
    </recommendedName>
</protein>
<sequence>MTEEKVLHLRPLWVFGYASLLWNAGFPVAERRMATLDGYHRSFCMSSIHHRGTPEQPGLVLALDKMEGASCRGLALRVEDGREDETVAYLRDRELISSAYVERLVPLDMGGGELVTGLAYVVDTLHEQYVAGLALEEQARIIAAAIGGRGPNTEYLWNTAAHLSEIGVEDTDMTWLADRVRQMKSI</sequence>
<keyword evidence="2" id="KW-0456">Lyase</keyword>
<evidence type="ECO:0000256" key="2">
    <source>
        <dbReference type="ARBA" id="ARBA00023239"/>
    </source>
</evidence>
<keyword evidence="4" id="KW-1185">Reference proteome</keyword>
<comment type="caution">
    <text evidence="3">The sequence shown here is derived from an EMBL/GenBank/DDBJ whole genome shotgun (WGS) entry which is preliminary data.</text>
</comment>
<dbReference type="CDD" id="cd06661">
    <property type="entry name" value="GGCT_like"/>
    <property type="match status" value="1"/>
</dbReference>
<dbReference type="EC" id="4.3.2.7" evidence="1"/>
<evidence type="ECO:0000313" key="4">
    <source>
        <dbReference type="Proteomes" id="UP000245390"/>
    </source>
</evidence>